<protein>
    <submittedName>
        <fullName evidence="1">Uncharacterized protein</fullName>
    </submittedName>
</protein>
<proteinExistence type="predicted"/>
<organism evidence="1">
    <name type="scientific">marine metagenome</name>
    <dbReference type="NCBI Taxonomy" id="408172"/>
    <lineage>
        <taxon>unclassified sequences</taxon>
        <taxon>metagenomes</taxon>
        <taxon>ecological metagenomes</taxon>
    </lineage>
</organism>
<name>A0A381Y7K7_9ZZZZ</name>
<evidence type="ECO:0000313" key="1">
    <source>
        <dbReference type="EMBL" id="SVA72985.1"/>
    </source>
</evidence>
<dbReference type="EMBL" id="UINC01017569">
    <property type="protein sequence ID" value="SVA72985.1"/>
    <property type="molecule type" value="Genomic_DNA"/>
</dbReference>
<accession>A0A381Y7K7</accession>
<sequence>MLEIKTITELRALQREPVDSETYATA</sequence>
<feature type="non-terminal residue" evidence="1">
    <location>
        <position position="26"/>
    </location>
</feature>
<dbReference type="AlphaFoldDB" id="A0A381Y7K7"/>
<reference evidence="1" key="1">
    <citation type="submission" date="2018-05" db="EMBL/GenBank/DDBJ databases">
        <authorList>
            <person name="Lanie J.A."/>
            <person name="Ng W.-L."/>
            <person name="Kazmierczak K.M."/>
            <person name="Andrzejewski T.M."/>
            <person name="Davidsen T.M."/>
            <person name="Wayne K.J."/>
            <person name="Tettelin H."/>
            <person name="Glass J.I."/>
            <person name="Rusch D."/>
            <person name="Podicherti R."/>
            <person name="Tsui H.-C.T."/>
            <person name="Winkler M.E."/>
        </authorList>
    </citation>
    <scope>NUCLEOTIDE SEQUENCE</scope>
</reference>
<gene>
    <name evidence="1" type="ORF">METZ01_LOCUS125839</name>
</gene>